<dbReference type="InterPro" id="IPR017853">
    <property type="entry name" value="GH"/>
</dbReference>
<dbReference type="PANTHER" id="PTHR47700">
    <property type="entry name" value="V CHITINASE, PUTATIVE (AFU_ORTHOLOGUE AFUA_6G13720)-RELATED"/>
    <property type="match status" value="1"/>
</dbReference>
<dbReference type="PROSITE" id="PS51910">
    <property type="entry name" value="GH18_2"/>
    <property type="match status" value="1"/>
</dbReference>
<dbReference type="InterPro" id="IPR001223">
    <property type="entry name" value="Glyco_hydro18_cat"/>
</dbReference>
<dbReference type="Gene3D" id="3.10.350.10">
    <property type="entry name" value="LysM domain"/>
    <property type="match status" value="2"/>
</dbReference>
<evidence type="ECO:0000256" key="12">
    <source>
        <dbReference type="SAM" id="MobiDB-lite"/>
    </source>
</evidence>
<feature type="domain" description="LysM" evidence="14">
    <location>
        <begin position="431"/>
        <end position="482"/>
    </location>
</feature>
<dbReference type="InterPro" id="IPR001579">
    <property type="entry name" value="Glyco_hydro_18_chit_AS"/>
</dbReference>
<dbReference type="InterPro" id="IPR053214">
    <property type="entry name" value="LysM12-like"/>
</dbReference>
<dbReference type="InterPro" id="IPR018392">
    <property type="entry name" value="LysM"/>
</dbReference>
<dbReference type="GO" id="GO:0000272">
    <property type="term" value="P:polysaccharide catabolic process"/>
    <property type="evidence" value="ECO:0007669"/>
    <property type="project" value="UniProtKB-KW"/>
</dbReference>
<accession>A0AAD6GL68</accession>
<organism evidence="16 17">
    <name type="scientific">Penicillium frequentans</name>
    <dbReference type="NCBI Taxonomy" id="3151616"/>
    <lineage>
        <taxon>Eukaryota</taxon>
        <taxon>Fungi</taxon>
        <taxon>Dikarya</taxon>
        <taxon>Ascomycota</taxon>
        <taxon>Pezizomycotina</taxon>
        <taxon>Eurotiomycetes</taxon>
        <taxon>Eurotiomycetidae</taxon>
        <taxon>Eurotiales</taxon>
        <taxon>Aspergillaceae</taxon>
        <taxon>Penicillium</taxon>
    </lineage>
</organism>
<dbReference type="CDD" id="cd02878">
    <property type="entry name" value="GH18_zymocin_alpha"/>
    <property type="match status" value="1"/>
</dbReference>
<feature type="domain" description="LysM" evidence="14">
    <location>
        <begin position="368"/>
        <end position="412"/>
    </location>
</feature>
<keyword evidence="9 11" id="KW-0326">Glycosidase</keyword>
<dbReference type="Pfam" id="PF01476">
    <property type="entry name" value="LysM"/>
    <property type="match status" value="1"/>
</dbReference>
<name>A0AAD6GL68_9EURO</name>
<dbReference type="SUPFAM" id="SSF57016">
    <property type="entry name" value="Plant lectins/antimicrobial peptides"/>
    <property type="match status" value="1"/>
</dbReference>
<feature type="region of interest" description="Disordered" evidence="12">
    <location>
        <begin position="1423"/>
        <end position="1449"/>
    </location>
</feature>
<keyword evidence="8" id="KW-0119">Carbohydrate metabolism</keyword>
<feature type="compositionally biased region" description="Low complexity" evidence="12">
    <location>
        <begin position="304"/>
        <end position="320"/>
    </location>
</feature>
<comment type="similarity">
    <text evidence="2">Belongs to the glycosyl hydrolase 18 family. Chitinase class V subfamily.</text>
</comment>
<dbReference type="SUPFAM" id="SSF51445">
    <property type="entry name" value="(Trans)glycosidases"/>
    <property type="match status" value="1"/>
</dbReference>
<evidence type="ECO:0000256" key="11">
    <source>
        <dbReference type="RuleBase" id="RU000489"/>
    </source>
</evidence>
<dbReference type="SUPFAM" id="SSF54106">
    <property type="entry name" value="LysM domain"/>
    <property type="match status" value="1"/>
</dbReference>
<evidence type="ECO:0000256" key="5">
    <source>
        <dbReference type="ARBA" id="ARBA00022801"/>
    </source>
</evidence>
<feature type="region of interest" description="Disordered" evidence="12">
    <location>
        <begin position="304"/>
        <end position="345"/>
    </location>
</feature>
<keyword evidence="5 11" id="KW-0378">Hydrolase</keyword>
<dbReference type="EC" id="3.2.1.14" evidence="3"/>
<dbReference type="GO" id="GO:0006032">
    <property type="term" value="P:chitin catabolic process"/>
    <property type="evidence" value="ECO:0007669"/>
    <property type="project" value="UniProtKB-KW"/>
</dbReference>
<evidence type="ECO:0000256" key="1">
    <source>
        <dbReference type="ARBA" id="ARBA00000822"/>
    </source>
</evidence>
<sequence length="1598" mass="169517">MRWTGGLAGFLAGTLVSQAVPCLSSDVNPAEVYSSVSSYLAANPITTRHATQTADAASMMASVLAGDFKPRLPTASRSRCPVSCSSSGLNSTAWSVYHSVDRLDLCNSTMLLDFSLFNELDDPSTHISIAACTADFDSSSSSSTTEDSQGTTCSPFSVSQSTVTSSLKLASSGSTSSTGASDVVDALVQLQTFFAASGPGCNDAIQIAYSGQAAVGVFVGSGLNSQGVISSVLDKFTTQIETDGTIAKETLIQACENSTARYSLGVFTSTQGDLVSVQQAIQSWSHGSCIDSMEESTQNWETLSFSVPSSNQNSSSLSNSTDLAPNATLSGQKRSVSHPHHGYSHSQLHYGRVVNTQLQARDDSEECTTIQAVSGDDSTSLASECGITVAEFDDYNSAIDMSDLQAGQHVCCTNGTLPDYTPQSDSDDNCYSYTVQTDDTCSALAAAYDITVTEIETWNNGTNGTWGWMGCGDLLVGSHICLSSGWPPMPSTISNAVCGPQVNGTATATHGTDLSTINECPLNACCDIWGQCGITAEFCTKSNSTTGNPGTAAKDQNGCISNCGTDIVVSDAPAETYSIAYFEAFDQTRPCLTMSVDQINTTFYSHIHFAFATITSDYAINVTGLEDQISLFSNMTGVKRVLSIGGWSFSTDADTYMIFRDAVTAANRDTLITNVVDFLEDWDLDGVDFDWEYPDEPDIEGIPAGTAADSTNYYITLDLLKASMPTGKTVSLTAPASFWYLERFPIEAIGTVVDYIVYMTYDLHGQWDYGNAYSDDGCSDGNCLRSHVNMTETLSALSMITKAGVSSNKVAVGVASYARSFEMTEAGCWTDMCTYTGPDSGALPGPCTDTAGYISNYELELIMAENPSAVQYWDNSSYSNILVYNETQWAAYMNDTNKAVRTTLYENLNFLGISDWAVDLQSEDGNEDSAGSGVIYISPSIFNETDPIVAGYPPFTMVWPTSTLDSQMTVNFPPYPYVYNEGGYDYTSWVSVPSRTVDQMSFFQWSGPPSGIPTTTYTLSSSFSPSPITIIGSDDNLPMVFYPPPIETPFTTPFAVVDGSSYMVMDGTITLGDTDGLSIVTGIPSPAATAQTVTEIIYVDDPVSTTSATVNNTIVVVVLPTDDAGSVTSNTLPQTTSTSGTIIYTWSEQQIDSLASIDTTTTITTTNVNDKTTTTGIVPVNTGGFYWSPVSVPDIPLPTVPFPDLAPIPTLSCFTLFDIFTIDCPPSDDENNTKSSKTVKYTSGKESPTCSPSTAKSCGIICTSNCDPSSTSTSESTTSSTTCSSESTVTDYWVSCDSTSCSTTSTATVTGCDVTAATTTTGLYCAATSFSDIWSTDDQGENGAQYSTSSTATIPEEVVAAGTTYVVGANGAVTLGNGDVITVPTSVAGTTTVTLGTVVATVDPAQVTVVAVVVATDLASTSTTSKSTTSTSKSKSKSTTSTTTKKTTSTTKVAVPTATEFCAKYVIENEDTKLDKYGSEYDQFVFVMWGIQWSGADDDESEYTGLLEDCGVTADIHVAVDTTEWGTIAMWNNGETDVLTSCVKLRIKALGGGTPSCKWIYKTSEDDDYSAKDSAEAEMTWIYKNHKSVISAPYPLAT</sequence>
<dbReference type="Proteomes" id="UP001220324">
    <property type="component" value="Unassembled WGS sequence"/>
</dbReference>
<keyword evidence="10" id="KW-0624">Polysaccharide degradation</keyword>
<dbReference type="PANTHER" id="PTHR47700:SF2">
    <property type="entry name" value="CHITINASE"/>
    <property type="match status" value="1"/>
</dbReference>
<feature type="region of interest" description="Disordered" evidence="12">
    <location>
        <begin position="137"/>
        <end position="158"/>
    </location>
</feature>
<evidence type="ECO:0000256" key="8">
    <source>
        <dbReference type="ARBA" id="ARBA00023277"/>
    </source>
</evidence>
<reference evidence="16 17" key="1">
    <citation type="journal article" date="2023" name="IMA Fungus">
        <title>Comparative genomic study of the Penicillium genus elucidates a diverse pangenome and 15 lateral gene transfer events.</title>
        <authorList>
            <person name="Petersen C."/>
            <person name="Sorensen T."/>
            <person name="Nielsen M.R."/>
            <person name="Sondergaard T.E."/>
            <person name="Sorensen J.L."/>
            <person name="Fitzpatrick D.A."/>
            <person name="Frisvad J.C."/>
            <person name="Nielsen K.L."/>
        </authorList>
    </citation>
    <scope>NUCLEOTIDE SEQUENCE [LARGE SCALE GENOMIC DNA]</scope>
    <source>
        <strain evidence="16 17">IBT 35679</strain>
    </source>
</reference>
<gene>
    <name evidence="16" type="ORF">N7494_000298</name>
</gene>
<keyword evidence="4" id="KW-0147">Chitin-binding</keyword>
<feature type="signal peptide" evidence="13">
    <location>
        <begin position="1"/>
        <end position="19"/>
    </location>
</feature>
<dbReference type="SMART" id="SM00257">
    <property type="entry name" value="LysM"/>
    <property type="match status" value="2"/>
</dbReference>
<evidence type="ECO:0000256" key="2">
    <source>
        <dbReference type="ARBA" id="ARBA00008682"/>
    </source>
</evidence>
<dbReference type="PROSITE" id="PS01095">
    <property type="entry name" value="GH18_1"/>
    <property type="match status" value="1"/>
</dbReference>
<keyword evidence="6" id="KW-0146">Chitin degradation</keyword>
<dbReference type="Pfam" id="PF00704">
    <property type="entry name" value="Glyco_hydro_18"/>
    <property type="match status" value="1"/>
</dbReference>
<proteinExistence type="inferred from homology"/>
<dbReference type="SUPFAM" id="SSF54556">
    <property type="entry name" value="Chitinase insertion domain"/>
    <property type="match status" value="1"/>
</dbReference>
<evidence type="ECO:0000256" key="3">
    <source>
        <dbReference type="ARBA" id="ARBA00012729"/>
    </source>
</evidence>
<dbReference type="PROSITE" id="PS51782">
    <property type="entry name" value="LYSM"/>
    <property type="match status" value="2"/>
</dbReference>
<feature type="compositionally biased region" description="Low complexity" evidence="12">
    <location>
        <begin position="137"/>
        <end position="148"/>
    </location>
</feature>
<dbReference type="GO" id="GO:0008843">
    <property type="term" value="F:endochitinase activity"/>
    <property type="evidence" value="ECO:0007669"/>
    <property type="project" value="UniProtKB-EC"/>
</dbReference>
<dbReference type="CDD" id="cd00118">
    <property type="entry name" value="LysM"/>
    <property type="match status" value="1"/>
</dbReference>
<evidence type="ECO:0000256" key="13">
    <source>
        <dbReference type="SAM" id="SignalP"/>
    </source>
</evidence>
<keyword evidence="13" id="KW-0732">Signal</keyword>
<protein>
    <recommendedName>
        <fullName evidence="3">chitinase</fullName>
        <ecNumber evidence="3">3.2.1.14</ecNumber>
    </recommendedName>
</protein>
<feature type="compositionally biased region" description="Polar residues" evidence="12">
    <location>
        <begin position="321"/>
        <end position="334"/>
    </location>
</feature>
<evidence type="ECO:0000256" key="9">
    <source>
        <dbReference type="ARBA" id="ARBA00023295"/>
    </source>
</evidence>
<evidence type="ECO:0000256" key="10">
    <source>
        <dbReference type="ARBA" id="ARBA00023326"/>
    </source>
</evidence>
<feature type="compositionally biased region" description="Polar residues" evidence="12">
    <location>
        <begin position="149"/>
        <end position="158"/>
    </location>
</feature>
<evidence type="ECO:0000256" key="7">
    <source>
        <dbReference type="ARBA" id="ARBA00023026"/>
    </source>
</evidence>
<dbReference type="InterPro" id="IPR036779">
    <property type="entry name" value="LysM_dom_sf"/>
</dbReference>
<evidence type="ECO:0000313" key="17">
    <source>
        <dbReference type="Proteomes" id="UP001220324"/>
    </source>
</evidence>
<dbReference type="InterPro" id="IPR029070">
    <property type="entry name" value="Chitinase_insertion_sf"/>
</dbReference>
<evidence type="ECO:0000256" key="4">
    <source>
        <dbReference type="ARBA" id="ARBA00022669"/>
    </source>
</evidence>
<dbReference type="Gene3D" id="3.20.20.80">
    <property type="entry name" value="Glycosidases"/>
    <property type="match status" value="1"/>
</dbReference>
<evidence type="ECO:0000259" key="15">
    <source>
        <dbReference type="PROSITE" id="PS51910"/>
    </source>
</evidence>
<keyword evidence="7" id="KW-0843">Virulence</keyword>
<dbReference type="EMBL" id="JAQIZZ010000001">
    <property type="protein sequence ID" value="KAJ5556383.1"/>
    <property type="molecule type" value="Genomic_DNA"/>
</dbReference>
<evidence type="ECO:0000256" key="6">
    <source>
        <dbReference type="ARBA" id="ARBA00023024"/>
    </source>
</evidence>
<feature type="chain" id="PRO_5042085625" description="chitinase" evidence="13">
    <location>
        <begin position="20"/>
        <end position="1598"/>
    </location>
</feature>
<keyword evidence="17" id="KW-1185">Reference proteome</keyword>
<evidence type="ECO:0000259" key="14">
    <source>
        <dbReference type="PROSITE" id="PS51782"/>
    </source>
</evidence>
<dbReference type="SMART" id="SM00636">
    <property type="entry name" value="Glyco_18"/>
    <property type="match status" value="1"/>
</dbReference>
<dbReference type="InterPro" id="IPR036861">
    <property type="entry name" value="Endochitinase-like_sf"/>
</dbReference>
<comment type="catalytic activity">
    <reaction evidence="1">
        <text>Random endo-hydrolysis of N-acetyl-beta-D-glucosaminide (1-&gt;4)-beta-linkages in chitin and chitodextrins.</text>
        <dbReference type="EC" id="3.2.1.14"/>
    </reaction>
</comment>
<dbReference type="InterPro" id="IPR011583">
    <property type="entry name" value="Chitinase_II/V-like_cat"/>
</dbReference>
<dbReference type="GO" id="GO:0008061">
    <property type="term" value="F:chitin binding"/>
    <property type="evidence" value="ECO:0007669"/>
    <property type="project" value="UniProtKB-KW"/>
</dbReference>
<dbReference type="Gene3D" id="3.10.50.10">
    <property type="match status" value="1"/>
</dbReference>
<comment type="caution">
    <text evidence="16">The sequence shown here is derived from an EMBL/GenBank/DDBJ whole genome shotgun (WGS) entry which is preliminary data.</text>
</comment>
<feature type="domain" description="GH18" evidence="15">
    <location>
        <begin position="576"/>
        <end position="938"/>
    </location>
</feature>
<evidence type="ECO:0000313" key="16">
    <source>
        <dbReference type="EMBL" id="KAJ5556383.1"/>
    </source>
</evidence>